<reference evidence="1" key="1">
    <citation type="submission" date="2022-11" db="EMBL/GenBank/DDBJ databases">
        <title>Centuries of genome instability and evolution in soft-shell clam transmissible cancer (bioRxiv).</title>
        <authorList>
            <person name="Hart S.F.M."/>
            <person name="Yonemitsu M.A."/>
            <person name="Giersch R.M."/>
            <person name="Beal B.F."/>
            <person name="Arriagada G."/>
            <person name="Davis B.W."/>
            <person name="Ostrander E.A."/>
            <person name="Goff S.P."/>
            <person name="Metzger M.J."/>
        </authorList>
    </citation>
    <scope>NUCLEOTIDE SEQUENCE</scope>
    <source>
        <strain evidence="1">MELC-2E11</strain>
        <tissue evidence="1">Siphon/mantle</tissue>
    </source>
</reference>
<accession>A0ABY7E8K4</accession>
<evidence type="ECO:0000313" key="1">
    <source>
        <dbReference type="EMBL" id="WAR05157.1"/>
    </source>
</evidence>
<name>A0ABY7E8K4_MYAAR</name>
<dbReference type="Gene3D" id="3.90.70.120">
    <property type="match status" value="1"/>
</dbReference>
<evidence type="ECO:0000313" key="2">
    <source>
        <dbReference type="Proteomes" id="UP001164746"/>
    </source>
</evidence>
<dbReference type="EMBL" id="CP111016">
    <property type="protein sequence ID" value="WAR05157.1"/>
    <property type="molecule type" value="Genomic_DNA"/>
</dbReference>
<organism evidence="1 2">
    <name type="scientific">Mya arenaria</name>
    <name type="common">Soft-shell clam</name>
    <dbReference type="NCBI Taxonomy" id="6604"/>
    <lineage>
        <taxon>Eukaryota</taxon>
        <taxon>Metazoa</taxon>
        <taxon>Spiralia</taxon>
        <taxon>Lophotrochozoa</taxon>
        <taxon>Mollusca</taxon>
        <taxon>Bivalvia</taxon>
        <taxon>Autobranchia</taxon>
        <taxon>Heteroconchia</taxon>
        <taxon>Euheterodonta</taxon>
        <taxon>Imparidentia</taxon>
        <taxon>Neoheterodontei</taxon>
        <taxon>Myida</taxon>
        <taxon>Myoidea</taxon>
        <taxon>Myidae</taxon>
        <taxon>Mya</taxon>
    </lineage>
</organism>
<protein>
    <submittedName>
        <fullName evidence="1">Uncharacterized protein</fullName>
    </submittedName>
</protein>
<gene>
    <name evidence="1" type="ORF">MAR_020526</name>
</gene>
<proteinExistence type="predicted"/>
<dbReference type="Proteomes" id="UP001164746">
    <property type="component" value="Chromosome 5"/>
</dbReference>
<sequence>MSFLAKDGIPKCTPDVDDILHQGTALFNLICLNQSGMTIQEFPTSVFIFNKSYTCSFYGPRSGLISQTSNDAESLTFCVISALNDCFEETSSLILTLGNSPGATIAPKKVNNTFVVLESHSRDDAGMCKPEGRAVVLQFFKINDLFKYVKDLAGSISADANMPFEVTATLIIIERQESVLSRKRARHAFTPDHEMDGLFCLACLVFLDTAHRRPNLLVKDAYRNWKDALCGRQGISMRGHRDDDTTKSLNKGNFKALEDFRADSGESTLKDHLENCAKKRFIYF</sequence>
<keyword evidence="2" id="KW-1185">Reference proteome</keyword>